<evidence type="ECO:0000256" key="2">
    <source>
        <dbReference type="SAM" id="MobiDB-lite"/>
    </source>
</evidence>
<dbReference type="CDD" id="cd21156">
    <property type="entry name" value="PUA_eIF2d-like"/>
    <property type="match status" value="1"/>
</dbReference>
<organism evidence="4 5">
    <name type="scientific">Ectocarpus siliculosus</name>
    <name type="common">Brown alga</name>
    <name type="synonym">Conferva siliculosa</name>
    <dbReference type="NCBI Taxonomy" id="2880"/>
    <lineage>
        <taxon>Eukaryota</taxon>
        <taxon>Sar</taxon>
        <taxon>Stramenopiles</taxon>
        <taxon>Ochrophyta</taxon>
        <taxon>PX clade</taxon>
        <taxon>Phaeophyceae</taxon>
        <taxon>Ectocarpales</taxon>
        <taxon>Ectocarpaceae</taxon>
        <taxon>Ectocarpus</taxon>
    </lineage>
</organism>
<dbReference type="Gene3D" id="3.30.780.10">
    <property type="entry name" value="SUI1-like domain"/>
    <property type="match status" value="1"/>
</dbReference>
<dbReference type="InterPro" id="IPR036885">
    <property type="entry name" value="SWIB_MDM2_dom_sf"/>
</dbReference>
<sequence length="712" mass="76034">MHLNPRPSRCCCNIQQSFWLLSSFSSSLYYSARQRNCTCRTKAGFGRDVHVTDRSWLSPKQDVAERSRSLLKNSAAKKIKAEIVSALPLLTKEIIDELMPNKDGIEVVKLATRALVYFHVPTKTPLFFDSDGRNNLFPTVYALWRVGQLASTTPGAAAAAAAGGGATAAGTEAGRCCPPLVVHPPVSKFLLNGADVMLPGVVVRDLASVDYVMGERRCVMSSGNPEPYAVGEMIKDREGVVHGGMTGKGMKVVHCYLDYLWQMGSQTLPNEGFRPDGVYRLPSAGTPISNQEELVDDGEVADDWEDLSDPAAAAGAAGGGGSGGGSDEKPAAAVEGLGLDGVSLEDPMGEGEEQEQEAVEVVSERLYAAFLNGLKKSLKDAQLPMLVSTFYSSVLLPSRPPGTSIDVKKTSYRKISNFLQEMEGRGLVTLEVTKGVQSLVGVNRAHPDLRAFKATTVTAAAQAAADAAALAAAEAGGGGATAAATAAAGDGETSLKAFELFKLSHNIKKMLGSDAASARGKFGEYLTPAEARDVLFGYIRAEGLDHPTNKSLVVLNGPLCDNLYKPMNKKAARVEYPTEAKKAELPRRFLDRLQLHHAILLPGNPHPFVGRGGIPSVSIEVEKRQGNRHATKVRGLEAYGIDPSTLGRQVQKRFACSTAAQPAPGTNGKYQELMLQGHLASELEDLLSEEMGIPRRFLTTGFSKGAKPRKAR</sequence>
<dbReference type="EMBL" id="FN649751">
    <property type="protein sequence ID" value="CBN75981.1"/>
    <property type="molecule type" value="Genomic_DNA"/>
</dbReference>
<dbReference type="AlphaFoldDB" id="D8LJR1"/>
<evidence type="ECO:0000256" key="1">
    <source>
        <dbReference type="ARBA" id="ARBA00022490"/>
    </source>
</evidence>
<evidence type="ECO:0000313" key="4">
    <source>
        <dbReference type="EMBL" id="CBN75981.1"/>
    </source>
</evidence>
<evidence type="ECO:0000259" key="3">
    <source>
        <dbReference type="PROSITE" id="PS50296"/>
    </source>
</evidence>
<dbReference type="Pfam" id="PF01253">
    <property type="entry name" value="SUI1"/>
    <property type="match status" value="1"/>
</dbReference>
<dbReference type="InterPro" id="IPR001950">
    <property type="entry name" value="SUI1"/>
</dbReference>
<dbReference type="CDD" id="cd11610">
    <property type="entry name" value="eIF2D_N"/>
    <property type="match status" value="1"/>
</dbReference>
<dbReference type="Proteomes" id="UP000002630">
    <property type="component" value="Linkage Group LG26"/>
</dbReference>
<dbReference type="EMBL" id="FN648447">
    <property type="protein sequence ID" value="CBN75981.1"/>
    <property type="molecule type" value="Genomic_DNA"/>
</dbReference>
<dbReference type="InterPro" id="IPR039759">
    <property type="entry name" value="eIF2D_SUI1"/>
</dbReference>
<reference evidence="4 5" key="1">
    <citation type="journal article" date="2010" name="Nature">
        <title>The Ectocarpus genome and the independent evolution of multicellularity in brown algae.</title>
        <authorList>
            <person name="Cock J.M."/>
            <person name="Sterck L."/>
            <person name="Rouze P."/>
            <person name="Scornet D."/>
            <person name="Allen A.E."/>
            <person name="Amoutzias G."/>
            <person name="Anthouard V."/>
            <person name="Artiguenave F."/>
            <person name="Aury J.M."/>
            <person name="Badger J.H."/>
            <person name="Beszteri B."/>
            <person name="Billiau K."/>
            <person name="Bonnet E."/>
            <person name="Bothwell J.H."/>
            <person name="Bowler C."/>
            <person name="Boyen C."/>
            <person name="Brownlee C."/>
            <person name="Carrano C.J."/>
            <person name="Charrier B."/>
            <person name="Cho G.Y."/>
            <person name="Coelho S.M."/>
            <person name="Collen J."/>
            <person name="Corre E."/>
            <person name="Da Silva C."/>
            <person name="Delage L."/>
            <person name="Delaroque N."/>
            <person name="Dittami S.M."/>
            <person name="Doulbeau S."/>
            <person name="Elias M."/>
            <person name="Farnham G."/>
            <person name="Gachon C.M."/>
            <person name="Gschloessl B."/>
            <person name="Heesch S."/>
            <person name="Jabbari K."/>
            <person name="Jubin C."/>
            <person name="Kawai H."/>
            <person name="Kimura K."/>
            <person name="Kloareg B."/>
            <person name="Kupper F.C."/>
            <person name="Lang D."/>
            <person name="Le Bail A."/>
            <person name="Leblanc C."/>
            <person name="Lerouge P."/>
            <person name="Lohr M."/>
            <person name="Lopez P.J."/>
            <person name="Martens C."/>
            <person name="Maumus F."/>
            <person name="Michel G."/>
            <person name="Miranda-Saavedra D."/>
            <person name="Morales J."/>
            <person name="Moreau H."/>
            <person name="Motomura T."/>
            <person name="Nagasato C."/>
            <person name="Napoli C.A."/>
            <person name="Nelson D.R."/>
            <person name="Nyvall-Collen P."/>
            <person name="Peters A.F."/>
            <person name="Pommier C."/>
            <person name="Potin P."/>
            <person name="Poulain J."/>
            <person name="Quesneville H."/>
            <person name="Read B."/>
            <person name="Rensing S.A."/>
            <person name="Ritter A."/>
            <person name="Rousvoal S."/>
            <person name="Samanta M."/>
            <person name="Samson G."/>
            <person name="Schroeder D.C."/>
            <person name="Segurens B."/>
            <person name="Strittmatter M."/>
            <person name="Tonon T."/>
            <person name="Tregear J.W."/>
            <person name="Valentin K."/>
            <person name="von Dassow P."/>
            <person name="Yamagishi T."/>
            <person name="Van de Peer Y."/>
            <person name="Wincker P."/>
        </authorList>
    </citation>
    <scope>NUCLEOTIDE SEQUENCE [LARGE SCALE GENOMIC DNA]</scope>
    <source>
        <strain evidence="5">Ec32 / CCAP1310/4</strain>
    </source>
</reference>
<dbReference type="InterPro" id="IPR057429">
    <property type="entry name" value="WH_eIF2D"/>
</dbReference>
<protein>
    <recommendedName>
        <fullName evidence="3">SUI1 domain-containing protein</fullName>
    </recommendedName>
</protein>
<keyword evidence="5" id="KW-1185">Reference proteome</keyword>
<dbReference type="PROSITE" id="PS50296">
    <property type="entry name" value="SUI1"/>
    <property type="match status" value="1"/>
</dbReference>
<gene>
    <name evidence="4" type="ORF">Esi_0264_0007</name>
</gene>
<dbReference type="InterPro" id="IPR048247">
    <property type="entry name" value="eIF2D_N"/>
</dbReference>
<feature type="compositionally biased region" description="Gly residues" evidence="2">
    <location>
        <begin position="316"/>
        <end position="325"/>
    </location>
</feature>
<dbReference type="SUPFAM" id="SSF88697">
    <property type="entry name" value="PUA domain-like"/>
    <property type="match status" value="1"/>
</dbReference>
<dbReference type="InterPro" id="IPR041366">
    <property type="entry name" value="Pre-PUA"/>
</dbReference>
<dbReference type="InterPro" id="IPR039757">
    <property type="entry name" value="EIF2D"/>
</dbReference>
<dbReference type="PROSITE" id="PS50890">
    <property type="entry name" value="PUA"/>
    <property type="match status" value="1"/>
</dbReference>
<dbReference type="CDD" id="cd11608">
    <property type="entry name" value="eIF2D_C"/>
    <property type="match status" value="1"/>
</dbReference>
<accession>D8LJR1</accession>
<dbReference type="GO" id="GO:0001731">
    <property type="term" value="P:formation of translation preinitiation complex"/>
    <property type="evidence" value="ECO:0007669"/>
    <property type="project" value="InterPro"/>
</dbReference>
<dbReference type="GO" id="GO:0003743">
    <property type="term" value="F:translation initiation factor activity"/>
    <property type="evidence" value="ECO:0007669"/>
    <property type="project" value="InterPro"/>
</dbReference>
<dbReference type="Pfam" id="PF17832">
    <property type="entry name" value="Pre-PUA"/>
    <property type="match status" value="1"/>
</dbReference>
<keyword evidence="1" id="KW-0963">Cytoplasm</keyword>
<dbReference type="Pfam" id="PF26292">
    <property type="entry name" value="PUA_elF2D"/>
    <property type="match status" value="1"/>
</dbReference>
<dbReference type="PANTHER" id="PTHR12217:SF4">
    <property type="entry name" value="EUKARYOTIC TRANSLATION INITIATION FACTOR 2D"/>
    <property type="match status" value="1"/>
</dbReference>
<dbReference type="PANTHER" id="PTHR12217">
    <property type="entry name" value="EUKARYOTIC TRANSLATION INITIATION FACTOR 2D"/>
    <property type="match status" value="1"/>
</dbReference>
<dbReference type="InterPro" id="IPR015947">
    <property type="entry name" value="PUA-like_sf"/>
</dbReference>
<dbReference type="InParanoid" id="D8LJR1"/>
<dbReference type="FunCoup" id="D8LJR1">
    <property type="interactions" value="318"/>
</dbReference>
<proteinExistence type="predicted"/>
<dbReference type="InterPro" id="IPR048248">
    <property type="entry name" value="PUA_eIF2d-like"/>
</dbReference>
<dbReference type="Gene3D" id="3.10.400.20">
    <property type="match status" value="1"/>
</dbReference>
<dbReference type="eggNOG" id="KOG2522">
    <property type="taxonomic scope" value="Eukaryota"/>
</dbReference>
<feature type="region of interest" description="Disordered" evidence="2">
    <location>
        <begin position="310"/>
        <end position="332"/>
    </location>
</feature>
<feature type="domain" description="SUI1" evidence="3">
    <location>
        <begin position="617"/>
        <end position="691"/>
    </location>
</feature>
<dbReference type="SUPFAM" id="SSF47592">
    <property type="entry name" value="SWIB/MDM2 domain"/>
    <property type="match status" value="1"/>
</dbReference>
<name>D8LJR1_ECTSI</name>
<dbReference type="OMA" id="MFLKPYR"/>
<dbReference type="SUPFAM" id="SSF55159">
    <property type="entry name" value="eIF1-like"/>
    <property type="match status" value="1"/>
</dbReference>
<dbReference type="STRING" id="2880.D8LJR1"/>
<evidence type="ECO:0000313" key="5">
    <source>
        <dbReference type="Proteomes" id="UP000002630"/>
    </source>
</evidence>
<dbReference type="Pfam" id="PF25304">
    <property type="entry name" value="WHD_eIF2D"/>
    <property type="match status" value="1"/>
</dbReference>
<dbReference type="InterPro" id="IPR036877">
    <property type="entry name" value="SUI1_dom_sf"/>
</dbReference>
<dbReference type="OrthoDB" id="199771at2759"/>